<reference evidence="6" key="1">
    <citation type="submission" date="2018-02" db="EMBL/GenBank/DDBJ databases">
        <title>Genome sequence of Desulfocucumis palustris strain NAW-5.</title>
        <authorList>
            <person name="Watanabe M."/>
            <person name="Kojima H."/>
            <person name="Fukui M."/>
        </authorList>
    </citation>
    <scope>NUCLEOTIDE SEQUENCE [LARGE SCALE GENOMIC DNA]</scope>
    <source>
        <strain evidence="6">NAW-5</strain>
    </source>
</reference>
<keyword evidence="2" id="KW-0067">ATP-binding</keyword>
<keyword evidence="6" id="KW-1185">Reference proteome</keyword>
<dbReference type="InterPro" id="IPR003439">
    <property type="entry name" value="ABC_transporter-like_ATP-bd"/>
</dbReference>
<evidence type="ECO:0000256" key="2">
    <source>
        <dbReference type="ARBA" id="ARBA00022840"/>
    </source>
</evidence>
<dbReference type="GO" id="GO:0016887">
    <property type="term" value="F:ATP hydrolysis activity"/>
    <property type="evidence" value="ECO:0007669"/>
    <property type="project" value="InterPro"/>
</dbReference>
<keyword evidence="1" id="KW-0547">Nucleotide-binding</keyword>
<dbReference type="NCBIfam" id="NF000355">
    <property type="entry name" value="ribo_prot_ABC_F"/>
    <property type="match status" value="1"/>
</dbReference>
<comment type="caution">
    <text evidence="5">The sequence shown here is derived from an EMBL/GenBank/DDBJ whole genome shotgun (WGS) entry which is preliminary data.</text>
</comment>
<dbReference type="SUPFAM" id="SSF52540">
    <property type="entry name" value="P-loop containing nucleoside triphosphate hydrolases"/>
    <property type="match status" value="2"/>
</dbReference>
<feature type="domain" description="ABC transporter" evidence="4">
    <location>
        <begin position="409"/>
        <end position="621"/>
    </location>
</feature>
<dbReference type="AlphaFoldDB" id="A0A2L2XFR6"/>
<feature type="domain" description="ABC transporter" evidence="4">
    <location>
        <begin position="68"/>
        <end position="322"/>
    </location>
</feature>
<dbReference type="CDD" id="cd03221">
    <property type="entry name" value="ABCF_EF-3"/>
    <property type="match status" value="2"/>
</dbReference>
<evidence type="ECO:0000259" key="4">
    <source>
        <dbReference type="PROSITE" id="PS50893"/>
    </source>
</evidence>
<dbReference type="InterPro" id="IPR051309">
    <property type="entry name" value="ABCF_ATPase"/>
</dbReference>
<evidence type="ECO:0000313" key="6">
    <source>
        <dbReference type="Proteomes" id="UP000239549"/>
    </source>
</evidence>
<dbReference type="Proteomes" id="UP000239549">
    <property type="component" value="Unassembled WGS sequence"/>
</dbReference>
<dbReference type="InterPro" id="IPR017871">
    <property type="entry name" value="ABC_transporter-like_CS"/>
</dbReference>
<dbReference type="PANTHER" id="PTHR42855">
    <property type="entry name" value="ABC TRANSPORTER ATP-BINDING SUBUNIT"/>
    <property type="match status" value="1"/>
</dbReference>
<dbReference type="SMART" id="SM00382">
    <property type="entry name" value="AAA"/>
    <property type="match status" value="2"/>
</dbReference>
<dbReference type="InterPro" id="IPR027417">
    <property type="entry name" value="P-loop_NTPase"/>
</dbReference>
<dbReference type="PROSITE" id="PS00211">
    <property type="entry name" value="ABC_TRANSPORTER_1"/>
    <property type="match status" value="1"/>
</dbReference>
<feature type="coiled-coil region" evidence="3">
    <location>
        <begin position="317"/>
        <end position="383"/>
    </location>
</feature>
<proteinExistence type="predicted"/>
<dbReference type="InterPro" id="IPR032781">
    <property type="entry name" value="ABC_tran_Xtn"/>
</dbReference>
<evidence type="ECO:0000256" key="1">
    <source>
        <dbReference type="ARBA" id="ARBA00022741"/>
    </source>
</evidence>
<organism evidence="5 6">
    <name type="scientific">Desulfocucumis palustris</name>
    <dbReference type="NCBI Taxonomy" id="1898651"/>
    <lineage>
        <taxon>Bacteria</taxon>
        <taxon>Bacillati</taxon>
        <taxon>Bacillota</taxon>
        <taxon>Clostridia</taxon>
        <taxon>Eubacteriales</taxon>
        <taxon>Desulfocucumaceae</taxon>
        <taxon>Desulfocucumis</taxon>
    </lineage>
</organism>
<keyword evidence="3" id="KW-0175">Coiled coil</keyword>
<dbReference type="EMBL" id="BFAV01000155">
    <property type="protein sequence ID" value="GBF34972.1"/>
    <property type="molecule type" value="Genomic_DNA"/>
</dbReference>
<dbReference type="Pfam" id="PF12848">
    <property type="entry name" value="ABC_tran_Xtn"/>
    <property type="match status" value="1"/>
</dbReference>
<dbReference type="PROSITE" id="PS50893">
    <property type="entry name" value="ABC_TRANSPORTER_2"/>
    <property type="match status" value="2"/>
</dbReference>
<gene>
    <name evidence="5" type="ORF">DCCM_4093</name>
</gene>
<dbReference type="GO" id="GO:0005524">
    <property type="term" value="F:ATP binding"/>
    <property type="evidence" value="ECO:0007669"/>
    <property type="project" value="UniProtKB-KW"/>
</dbReference>
<sequence>MVGINVPFFNPLVKKNILIMRHSIITHRLFVLWGFNHLAISTLRILAGRSLFFYLQNKDAGGFFMLILKVEGLKKDWNGKQIFENVNLEINQRERIALLGRNGVGKTTLLGCLLDQVSPDGGKIFRRLPVKAWGIIEQHLMVPDTLTIREFIQSGHSVLYRLKKELNLLEGILEYEKGEELSSALERYSTAQERYQSLGGYEWEYEVEAILGRFTISGDVLYREISGGQKTKAQLARVMAGNPSFLLMDEPTNHLDMETLDWLTCWVQTYHGTVLFVSHDREFIDRVADKTVELTSTGTKTYPGGYTNFLREREHERREQDSLYKKQQQDKKKLEEAISRYREWFGKAHEAAGERNPFYKKKAEKNRTRFRAKEKALERLEKEQVEKPKDLPGVHVHFKENVLEARQLVRIEDMEFSYGHKSVFQGVNITISRGDRLAVAGPNGSGKTTLLKLLSGKLQPRSGAVIHHPRLKIGYFAQELDNLNSEDTILDSLLRLPGMTQREARNILAGFFFRQDEVFRKISTLSMGERCRVAFVILYFSEANLMVLDEPTNYLDVSTREQIEEALIRYPGALVVVSHDRYLLRKVSNRVAILNEGQVEYYPGNFEEFENYFHKRTSRPADRRIEDRMLSLHLKLAQLMAGEEPEREDDRKAFYADIQEIKVELDKLRTDSRLK</sequence>
<dbReference type="FunFam" id="3.40.50.300:FF:000011">
    <property type="entry name" value="Putative ABC transporter ATP-binding component"/>
    <property type="match status" value="1"/>
</dbReference>
<dbReference type="InterPro" id="IPR003593">
    <property type="entry name" value="AAA+_ATPase"/>
</dbReference>
<dbReference type="PANTHER" id="PTHR42855:SF2">
    <property type="entry name" value="DRUG RESISTANCE ABC TRANSPORTER,ATP-BINDING PROTEIN"/>
    <property type="match status" value="1"/>
</dbReference>
<protein>
    <submittedName>
        <fullName evidence="5">ATPase</fullName>
    </submittedName>
</protein>
<evidence type="ECO:0000313" key="5">
    <source>
        <dbReference type="EMBL" id="GBF34972.1"/>
    </source>
</evidence>
<dbReference type="Pfam" id="PF00005">
    <property type="entry name" value="ABC_tran"/>
    <property type="match status" value="2"/>
</dbReference>
<evidence type="ECO:0000256" key="3">
    <source>
        <dbReference type="SAM" id="Coils"/>
    </source>
</evidence>
<dbReference type="Gene3D" id="3.40.50.300">
    <property type="entry name" value="P-loop containing nucleotide triphosphate hydrolases"/>
    <property type="match status" value="2"/>
</dbReference>
<name>A0A2L2XFR6_9FIRM</name>
<accession>A0A2L2XFR6</accession>